<dbReference type="AlphaFoldDB" id="A0A7C5AK09"/>
<feature type="region of interest" description="Disordered" evidence="1">
    <location>
        <begin position="11"/>
        <end position="31"/>
    </location>
</feature>
<protein>
    <submittedName>
        <fullName evidence="2">Uncharacterized protein</fullName>
    </submittedName>
</protein>
<comment type="caution">
    <text evidence="2">The sequence shown here is derived from an EMBL/GenBank/DDBJ whole genome shotgun (WGS) entry which is preliminary data.</text>
</comment>
<organism evidence="2">
    <name type="scientific">Desulfobacca acetoxidans</name>
    <dbReference type="NCBI Taxonomy" id="60893"/>
    <lineage>
        <taxon>Bacteria</taxon>
        <taxon>Pseudomonadati</taxon>
        <taxon>Thermodesulfobacteriota</taxon>
        <taxon>Desulfobaccia</taxon>
        <taxon>Desulfobaccales</taxon>
        <taxon>Desulfobaccaceae</taxon>
        <taxon>Desulfobacca</taxon>
    </lineage>
</organism>
<dbReference type="EMBL" id="DTKJ01000003">
    <property type="protein sequence ID" value="HGZ10610.1"/>
    <property type="molecule type" value="Genomic_DNA"/>
</dbReference>
<gene>
    <name evidence="2" type="ORF">ENW48_00125</name>
</gene>
<sequence length="171" mass="18525">MGSWDRIVKLGQGSPGPQTFSPRPGSGLPEKPVCGFKPEHLRTPKEALAYIAYLYRNGRTAELAGLLRRLPVFREAWLALQIFPQILPGAGGVQKSPKPTQAAATLCPGSAPPAPARPLESFPSVEPQNLTGSTLKGMCSPKSFWALSVYQLQEQYFTKDRAALPGIDLRV</sequence>
<accession>A0A7C5AK09</accession>
<evidence type="ECO:0000256" key="1">
    <source>
        <dbReference type="SAM" id="MobiDB-lite"/>
    </source>
</evidence>
<evidence type="ECO:0000313" key="2">
    <source>
        <dbReference type="EMBL" id="HGZ10610.1"/>
    </source>
</evidence>
<reference evidence="2" key="1">
    <citation type="journal article" date="2020" name="mSystems">
        <title>Genome- and Community-Level Interaction Insights into Carbon Utilization and Element Cycling Functions of Hydrothermarchaeota in Hydrothermal Sediment.</title>
        <authorList>
            <person name="Zhou Z."/>
            <person name="Liu Y."/>
            <person name="Xu W."/>
            <person name="Pan J."/>
            <person name="Luo Z.H."/>
            <person name="Li M."/>
        </authorList>
    </citation>
    <scope>NUCLEOTIDE SEQUENCE [LARGE SCALE GENOMIC DNA]</scope>
    <source>
        <strain evidence="2">SpSt-853</strain>
    </source>
</reference>
<name>A0A7C5AK09_9BACT</name>
<proteinExistence type="predicted"/>